<name>A0A2U2CCA7_9RHOB</name>
<proteinExistence type="predicted"/>
<dbReference type="RefSeq" id="WP_109532640.1">
    <property type="nucleotide sequence ID" value="NZ_QEYD01000004.1"/>
</dbReference>
<accession>A0A2U2CCA7</accession>
<dbReference type="Proteomes" id="UP000244940">
    <property type="component" value="Unassembled WGS sequence"/>
</dbReference>
<organism evidence="1 2">
    <name type="scientific">Pararhodobacter marinus</name>
    <dbReference type="NCBI Taxonomy" id="2184063"/>
    <lineage>
        <taxon>Bacteria</taxon>
        <taxon>Pseudomonadati</taxon>
        <taxon>Pseudomonadota</taxon>
        <taxon>Alphaproteobacteria</taxon>
        <taxon>Rhodobacterales</taxon>
        <taxon>Paracoccaceae</taxon>
        <taxon>Pararhodobacter</taxon>
    </lineage>
</organism>
<reference evidence="1 2" key="1">
    <citation type="submission" date="2018-05" db="EMBL/GenBank/DDBJ databases">
        <title>Pararhodobacter marina sp. nov., isolated from deep-sea water of the Indian Ocean.</title>
        <authorList>
            <person name="Lai Q.Sr."/>
            <person name="Liu X."/>
            <person name="Shao Z."/>
        </authorList>
    </citation>
    <scope>NUCLEOTIDE SEQUENCE [LARGE SCALE GENOMIC DNA]</scope>
    <source>
        <strain evidence="1 2">CIC4N-9</strain>
    </source>
</reference>
<protein>
    <submittedName>
        <fullName evidence="1">Uncharacterized protein</fullName>
    </submittedName>
</protein>
<keyword evidence="2" id="KW-1185">Reference proteome</keyword>
<sequence length="114" mass="11577">MRQRFDPVLTLLRLLLVVSGVVALGPATGLLQPPQVQAGEASAQAQTRGATGLAVARAHAPEAADPATDLAGLLPDPLDIARPQSHATLVLPPAGAVSSPVAWLHPQARAPPLA</sequence>
<dbReference type="EMBL" id="QEYD01000004">
    <property type="protein sequence ID" value="PWE29526.1"/>
    <property type="molecule type" value="Genomic_DNA"/>
</dbReference>
<dbReference type="GeneID" id="94364669"/>
<dbReference type="AlphaFoldDB" id="A0A2U2CCA7"/>
<evidence type="ECO:0000313" key="1">
    <source>
        <dbReference type="EMBL" id="PWE29526.1"/>
    </source>
</evidence>
<gene>
    <name evidence="1" type="ORF">C4N9_07195</name>
</gene>
<evidence type="ECO:0000313" key="2">
    <source>
        <dbReference type="Proteomes" id="UP000244940"/>
    </source>
</evidence>
<comment type="caution">
    <text evidence="1">The sequence shown here is derived from an EMBL/GenBank/DDBJ whole genome shotgun (WGS) entry which is preliminary data.</text>
</comment>